<gene>
    <name evidence="1" type="ORF">RPERSI_LOCUS27850</name>
</gene>
<dbReference type="EMBL" id="CAJVQC010099456">
    <property type="protein sequence ID" value="CAG8830577.1"/>
    <property type="molecule type" value="Genomic_DNA"/>
</dbReference>
<evidence type="ECO:0000313" key="1">
    <source>
        <dbReference type="EMBL" id="CAG8830577.1"/>
    </source>
</evidence>
<name>A0ACA9S916_9GLOM</name>
<protein>
    <submittedName>
        <fullName evidence="1">13477_t:CDS:1</fullName>
    </submittedName>
</protein>
<sequence length="186" mass="20814">ALRHNEGEETPLQQKLNRLAESIARLGIAVALLMFITLVVKYFITAAISDNFPSFEEIMVAMTAIIVQTITIIVVAVPEGLPMAVTLALAYATTKMLKDNNLVRVLAAWYILHDVLCSDKTGTLTQNKMTVVKGFLSQEKFESHDDIQQWREKINQKIYDIITQGIIVNSTAFEDKDEKAQLNFVG</sequence>
<organism evidence="1 2">
    <name type="scientific">Racocetra persica</name>
    <dbReference type="NCBI Taxonomy" id="160502"/>
    <lineage>
        <taxon>Eukaryota</taxon>
        <taxon>Fungi</taxon>
        <taxon>Fungi incertae sedis</taxon>
        <taxon>Mucoromycota</taxon>
        <taxon>Glomeromycotina</taxon>
        <taxon>Glomeromycetes</taxon>
        <taxon>Diversisporales</taxon>
        <taxon>Gigasporaceae</taxon>
        <taxon>Racocetra</taxon>
    </lineage>
</organism>
<keyword evidence="2" id="KW-1185">Reference proteome</keyword>
<feature type="non-terminal residue" evidence="1">
    <location>
        <position position="1"/>
    </location>
</feature>
<accession>A0ACA9S916</accession>
<comment type="caution">
    <text evidence="1">The sequence shown here is derived from an EMBL/GenBank/DDBJ whole genome shotgun (WGS) entry which is preliminary data.</text>
</comment>
<proteinExistence type="predicted"/>
<reference evidence="1" key="1">
    <citation type="submission" date="2021-06" db="EMBL/GenBank/DDBJ databases">
        <authorList>
            <person name="Kallberg Y."/>
            <person name="Tangrot J."/>
            <person name="Rosling A."/>
        </authorList>
    </citation>
    <scope>NUCLEOTIDE SEQUENCE</scope>
    <source>
        <strain evidence="1">MA461A</strain>
    </source>
</reference>
<dbReference type="Proteomes" id="UP000789920">
    <property type="component" value="Unassembled WGS sequence"/>
</dbReference>
<feature type="non-terminal residue" evidence="1">
    <location>
        <position position="186"/>
    </location>
</feature>
<evidence type="ECO:0000313" key="2">
    <source>
        <dbReference type="Proteomes" id="UP000789920"/>
    </source>
</evidence>